<sequence length="802" mass="89413">MFHNARICRLALKFTPLKHLGTRTISSLTQSQQWQSHENLIRVCGSTQSLNQTKQAHVISILHGILPSSVSTSAALILRYATFQASPLIIHSLFCQTLPYCDSSTYLYNILIRAHSILSLYREGIVIYNDMVRNNVKGDRHTYPFVLKLCSECFELQKGLEVHCYVIKVGFDTDVFVNNTLILFYGNCGDLGSAENVFGEMPERDTVSWNTIIRAFSDKGCSFEVMSLFKEMFSQVECRPNAVSLVSALPACSTIRDGMMACQIHCYSMKVGLDTKVNVGNAFIDVYGKCGVVEAAKQVFDEMVEKNSFTWNAIVNSFAFKGFNRDAFHTFRIMIDKGIELNSMTVSSVLPVLVELALFDKGREIHGFSVRMGLDAEISVANSLIDMYAKSGNSVDASNLFYRMDLRDIVSWNIMVANYAQNGLELEAIEFVRQMKVHGLVPNSVTFTNVLPACARMFALQIGKEIHARLFRTGSATDLFVSNALTDMYAKCSHLNLARNVFSLSPRDVVSYNTMIFCYSQTNQCLDSLKHFLEMGFLGIKHNTVSYIGVLSACANISALKQGKEIHASAIRRSFDEDVLVANSLLDMYVKSGEIGLGRKVFNRISRKNSASYTTMILGFGLLGEFYNAINLFEAMSEDGVECDSVSYIAVLSACSHGGLVEEGRKYFGKMLAVGIEPSQTHYACMIDLLGRSGLIEEALGLINSLPMKPEANIWGALLGVCKLHGNLELGCWAAEHLLQLEPDHSGYYILLSNMYAEAGRWEDADRIREMMNLRGVKKNPGYSWVPKQDQMYSFLATKRPG</sequence>
<keyword evidence="2" id="KW-1185">Reference proteome</keyword>
<evidence type="ECO:0000313" key="1">
    <source>
        <dbReference type="EMBL" id="KAI5673823.1"/>
    </source>
</evidence>
<proteinExistence type="predicted"/>
<protein>
    <submittedName>
        <fullName evidence="1">Uncharacterized protein</fullName>
    </submittedName>
</protein>
<accession>A0ACC0BMI0</accession>
<reference evidence="2" key="1">
    <citation type="journal article" date="2023" name="Nat. Plants">
        <title>Single-cell RNA sequencing provides a high-resolution roadmap for understanding the multicellular compartmentation of specialized metabolism.</title>
        <authorList>
            <person name="Sun S."/>
            <person name="Shen X."/>
            <person name="Li Y."/>
            <person name="Li Y."/>
            <person name="Wang S."/>
            <person name="Li R."/>
            <person name="Zhang H."/>
            <person name="Shen G."/>
            <person name="Guo B."/>
            <person name="Wei J."/>
            <person name="Xu J."/>
            <person name="St-Pierre B."/>
            <person name="Chen S."/>
            <person name="Sun C."/>
        </authorList>
    </citation>
    <scope>NUCLEOTIDE SEQUENCE [LARGE SCALE GENOMIC DNA]</scope>
</reference>
<comment type="caution">
    <text evidence="1">The sequence shown here is derived from an EMBL/GenBank/DDBJ whole genome shotgun (WGS) entry which is preliminary data.</text>
</comment>
<dbReference type="EMBL" id="CM044703">
    <property type="protein sequence ID" value="KAI5673823.1"/>
    <property type="molecule type" value="Genomic_DNA"/>
</dbReference>
<name>A0ACC0BMI0_CATRO</name>
<gene>
    <name evidence="1" type="ORF">M9H77_14187</name>
</gene>
<organism evidence="1 2">
    <name type="scientific">Catharanthus roseus</name>
    <name type="common">Madagascar periwinkle</name>
    <name type="synonym">Vinca rosea</name>
    <dbReference type="NCBI Taxonomy" id="4058"/>
    <lineage>
        <taxon>Eukaryota</taxon>
        <taxon>Viridiplantae</taxon>
        <taxon>Streptophyta</taxon>
        <taxon>Embryophyta</taxon>
        <taxon>Tracheophyta</taxon>
        <taxon>Spermatophyta</taxon>
        <taxon>Magnoliopsida</taxon>
        <taxon>eudicotyledons</taxon>
        <taxon>Gunneridae</taxon>
        <taxon>Pentapetalae</taxon>
        <taxon>asterids</taxon>
        <taxon>lamiids</taxon>
        <taxon>Gentianales</taxon>
        <taxon>Apocynaceae</taxon>
        <taxon>Rauvolfioideae</taxon>
        <taxon>Vinceae</taxon>
        <taxon>Catharanthinae</taxon>
        <taxon>Catharanthus</taxon>
    </lineage>
</organism>
<evidence type="ECO:0000313" key="2">
    <source>
        <dbReference type="Proteomes" id="UP001060085"/>
    </source>
</evidence>
<dbReference type="Proteomes" id="UP001060085">
    <property type="component" value="Linkage Group LG03"/>
</dbReference>